<evidence type="ECO:0008006" key="5">
    <source>
        <dbReference type="Google" id="ProtNLM"/>
    </source>
</evidence>
<keyword evidence="4" id="KW-1185">Reference proteome</keyword>
<protein>
    <recommendedName>
        <fullName evidence="5">Ring-like domain-containing protein</fullName>
    </recommendedName>
</protein>
<feature type="region of interest" description="Disordered" evidence="1">
    <location>
        <begin position="394"/>
        <end position="483"/>
    </location>
</feature>
<feature type="region of interest" description="Disordered" evidence="1">
    <location>
        <begin position="156"/>
        <end position="176"/>
    </location>
</feature>
<evidence type="ECO:0000313" key="3">
    <source>
        <dbReference type="EMBL" id="KAH7088556.1"/>
    </source>
</evidence>
<comment type="caution">
    <text evidence="3">The sequence shown here is derived from an EMBL/GenBank/DDBJ whole genome shotgun (WGS) entry which is preliminary data.</text>
</comment>
<sequence length="483" mass="52390">MASYLQKLRRQSKHLIPQGGDKHEAAPKIEEPAKVQETPKVQEPTTTNAGPSDAVTSPPPPTVTEPSEEPAAEPVLDEEDQVFLERLAAIASEPEGDAPPLPNRPAQVVDDKDKIPLPQSPPEVTAESSEKGKGKASGLDRKKSVMSYFSLDRFKKGDKDKAPKDKTGKLSEKERLSLADDLQAAAEATKVNDAEEQKKEDKELTDILDQLNLSAVNNRVFSFSKESEELLNKFTQVLKDIVNGAPTAYNDLEKLFTDYDAQLKKMYGGLPPFLQNMVKSLPAKLTATLGPELLAANAEKPGFDAKTAAGGSKSKRSKIPTIPTLKSLVTAQGAVATALRSIVNFLKFRFPMLATGTNLIMSLAVFLLLFVFWYCHKRGRETRLEKERLAAEDANSAQASSASSINEDADSIFGDKPKRKPVGSASPVTTGEVPQRETPREPLIISDGRDDAPATVNDLPSVSHLPDPKEGKVPEPASPVEKK</sequence>
<accession>A0A8K0VZX9</accession>
<feature type="compositionally biased region" description="Low complexity" evidence="1">
    <location>
        <begin position="394"/>
        <end position="404"/>
    </location>
</feature>
<keyword evidence="2" id="KW-1133">Transmembrane helix</keyword>
<dbReference type="EMBL" id="JAGMVJ010000008">
    <property type="protein sequence ID" value="KAH7088556.1"/>
    <property type="molecule type" value="Genomic_DNA"/>
</dbReference>
<organism evidence="3 4">
    <name type="scientific">Paraphoma chrysanthemicola</name>
    <dbReference type="NCBI Taxonomy" id="798071"/>
    <lineage>
        <taxon>Eukaryota</taxon>
        <taxon>Fungi</taxon>
        <taxon>Dikarya</taxon>
        <taxon>Ascomycota</taxon>
        <taxon>Pezizomycotina</taxon>
        <taxon>Dothideomycetes</taxon>
        <taxon>Pleosporomycetidae</taxon>
        <taxon>Pleosporales</taxon>
        <taxon>Pleosporineae</taxon>
        <taxon>Phaeosphaeriaceae</taxon>
        <taxon>Paraphoma</taxon>
    </lineage>
</organism>
<proteinExistence type="predicted"/>
<feature type="compositionally biased region" description="Basic and acidic residues" evidence="1">
    <location>
        <begin position="20"/>
        <end position="34"/>
    </location>
</feature>
<evidence type="ECO:0000313" key="4">
    <source>
        <dbReference type="Proteomes" id="UP000813461"/>
    </source>
</evidence>
<dbReference type="OrthoDB" id="5398191at2759"/>
<reference evidence="3" key="1">
    <citation type="journal article" date="2021" name="Nat. Commun.">
        <title>Genetic determinants of endophytism in the Arabidopsis root mycobiome.</title>
        <authorList>
            <person name="Mesny F."/>
            <person name="Miyauchi S."/>
            <person name="Thiergart T."/>
            <person name="Pickel B."/>
            <person name="Atanasova L."/>
            <person name="Karlsson M."/>
            <person name="Huettel B."/>
            <person name="Barry K.W."/>
            <person name="Haridas S."/>
            <person name="Chen C."/>
            <person name="Bauer D."/>
            <person name="Andreopoulos W."/>
            <person name="Pangilinan J."/>
            <person name="LaButti K."/>
            <person name="Riley R."/>
            <person name="Lipzen A."/>
            <person name="Clum A."/>
            <person name="Drula E."/>
            <person name="Henrissat B."/>
            <person name="Kohler A."/>
            <person name="Grigoriev I.V."/>
            <person name="Martin F.M."/>
            <person name="Hacquard S."/>
        </authorList>
    </citation>
    <scope>NUCLEOTIDE SEQUENCE</scope>
    <source>
        <strain evidence="3">MPI-SDFR-AT-0120</strain>
    </source>
</reference>
<dbReference type="AlphaFoldDB" id="A0A8K0VZX9"/>
<keyword evidence="2" id="KW-0472">Membrane</keyword>
<feature type="compositionally biased region" description="Acidic residues" evidence="1">
    <location>
        <begin position="66"/>
        <end position="82"/>
    </location>
</feature>
<feature type="compositionally biased region" description="Basic and acidic residues" evidence="1">
    <location>
        <begin position="128"/>
        <end position="142"/>
    </location>
</feature>
<keyword evidence="2" id="KW-0812">Transmembrane</keyword>
<gene>
    <name evidence="3" type="ORF">FB567DRAFT_341684</name>
</gene>
<feature type="transmembrane region" description="Helical" evidence="2">
    <location>
        <begin position="352"/>
        <end position="375"/>
    </location>
</feature>
<evidence type="ECO:0000256" key="1">
    <source>
        <dbReference type="SAM" id="MobiDB-lite"/>
    </source>
</evidence>
<evidence type="ECO:0000256" key="2">
    <source>
        <dbReference type="SAM" id="Phobius"/>
    </source>
</evidence>
<dbReference type="Proteomes" id="UP000813461">
    <property type="component" value="Unassembled WGS sequence"/>
</dbReference>
<name>A0A8K0VZX9_9PLEO</name>
<feature type="region of interest" description="Disordered" evidence="1">
    <location>
        <begin position="1"/>
        <end position="142"/>
    </location>
</feature>